<evidence type="ECO:0000313" key="4">
    <source>
        <dbReference type="EMBL" id="WUQ88845.1"/>
    </source>
</evidence>
<dbReference type="EMBL" id="CP108110">
    <property type="protein sequence ID" value="WUQ88845.1"/>
    <property type="molecule type" value="Genomic_DNA"/>
</dbReference>
<evidence type="ECO:0008006" key="6">
    <source>
        <dbReference type="Google" id="ProtNLM"/>
    </source>
</evidence>
<dbReference type="InterPro" id="IPR040828">
    <property type="entry name" value="pPIWI_RE_REase"/>
</dbReference>
<feature type="region of interest" description="Disordered" evidence="1">
    <location>
        <begin position="1"/>
        <end position="20"/>
    </location>
</feature>
<evidence type="ECO:0000313" key="5">
    <source>
        <dbReference type="Proteomes" id="UP001432222"/>
    </source>
</evidence>
<evidence type="ECO:0000256" key="1">
    <source>
        <dbReference type="SAM" id="MobiDB-lite"/>
    </source>
</evidence>
<feature type="domain" description="pPIWI-RE three-gene island" evidence="3">
    <location>
        <begin position="30"/>
        <end position="172"/>
    </location>
</feature>
<keyword evidence="5" id="KW-1185">Reference proteome</keyword>
<evidence type="ECO:0000259" key="3">
    <source>
        <dbReference type="Pfam" id="PF18156"/>
    </source>
</evidence>
<accession>A0ABZ1UEF8</accession>
<dbReference type="InterPro" id="IPR041191">
    <property type="entry name" value="pPIWI_RE_Y"/>
</dbReference>
<dbReference type="RefSeq" id="WP_328959316.1">
    <property type="nucleotide sequence ID" value="NZ_CP108110.1"/>
</dbReference>
<organism evidence="4 5">
    <name type="scientific">Kitasatospora purpeofusca</name>
    <dbReference type="NCBI Taxonomy" id="67352"/>
    <lineage>
        <taxon>Bacteria</taxon>
        <taxon>Bacillati</taxon>
        <taxon>Actinomycetota</taxon>
        <taxon>Actinomycetes</taxon>
        <taxon>Kitasatosporales</taxon>
        <taxon>Streptomycetaceae</taxon>
        <taxon>Kitasatospora</taxon>
    </lineage>
</organism>
<gene>
    <name evidence="4" type="ORF">OHA16_18835</name>
</gene>
<name>A0ABZ1UEF8_9ACTN</name>
<dbReference type="Pfam" id="PF18156">
    <property type="entry name" value="pPIWI_RE_Y"/>
    <property type="match status" value="1"/>
</dbReference>
<protein>
    <recommendedName>
        <fullName evidence="6">REase associating with pPIWI RE domain-containing protein</fullName>
    </recommendedName>
</protein>
<evidence type="ECO:0000259" key="2">
    <source>
        <dbReference type="Pfam" id="PF18154"/>
    </source>
</evidence>
<dbReference type="Pfam" id="PF18154">
    <property type="entry name" value="pPIWI_RE_REase"/>
    <property type="match status" value="1"/>
</dbReference>
<feature type="domain" description="REase associating with pPIWI RE" evidence="2">
    <location>
        <begin position="273"/>
        <end position="386"/>
    </location>
</feature>
<reference evidence="4" key="1">
    <citation type="submission" date="2022-10" db="EMBL/GenBank/DDBJ databases">
        <title>The complete genomes of actinobacterial strains from the NBC collection.</title>
        <authorList>
            <person name="Joergensen T.S."/>
            <person name="Alvarez Arevalo M."/>
            <person name="Sterndorff E.B."/>
            <person name="Faurdal D."/>
            <person name="Vuksanovic O."/>
            <person name="Mourched A.-S."/>
            <person name="Charusanti P."/>
            <person name="Shaw S."/>
            <person name="Blin K."/>
            <person name="Weber T."/>
        </authorList>
    </citation>
    <scope>NUCLEOTIDE SEQUENCE</scope>
    <source>
        <strain evidence="4">NBC_00222</strain>
    </source>
</reference>
<sequence>MRQPRDTPIRTAPFDHPATPGWPEQQGALLLRGLATAIVHLSEVPNPGTFALPYAAPVQQALDGVVLTRLLMKADPPESVPQLVEWCARFPIDNLPFPTPTGIAPPDSRLLDEETRQPNRICYELALSGVDPTAQQIGRQAMEDAAELCRESDSPDIYQAFRELLVTRPVLTGRELALLPADGKGLEVLAAPLRALYLPVPASHLNRDTRTYTACGRCRTLLHPTVHGGLVCERDTCPARGAVERGREYRADDIDGGTYQLIRPLRQWVSEPGVLEQQLAERLRKYGAAVQLWPSYGSYGLHVRSPQGKSWAVEVKDWSSAALLGASTRPPTAGPPYDRCFWAVPRVRLQQDTGYRNRFRLHGTGPGSLQLELVGIDDLVGIAHRERAALPDPGAPTGHPLPVEGLF</sequence>
<proteinExistence type="predicted"/>
<dbReference type="Proteomes" id="UP001432222">
    <property type="component" value="Chromosome"/>
</dbReference>